<proteinExistence type="predicted"/>
<sequence>MTAPSVPFGKARRNRYVAAVGAAAVVGLAGPVAVNAALSAEAPAHYANPAEAFDENLMSFADWPLDFGVLRDCAAPITEDAMVTPEFSCPSSQVEVVSMLSVKDQALAVDRAIRAINFADLQSMRPVRYTETALEIAPELKERTGVTDVWVTDYYEVAAANDEGEDVDPFSDADLSRTVGFFREDEGGDGEGTLVSLQVTARGVDSTKAMVNELLKTAELRPEAVTEVSPQQQEGGR</sequence>
<organism evidence="2 3">
    <name type="scientific">Corynebacterium urealyticum</name>
    <dbReference type="NCBI Taxonomy" id="43771"/>
    <lineage>
        <taxon>Bacteria</taxon>
        <taxon>Bacillati</taxon>
        <taxon>Actinomycetota</taxon>
        <taxon>Actinomycetes</taxon>
        <taxon>Mycobacteriales</taxon>
        <taxon>Corynebacteriaceae</taxon>
        <taxon>Corynebacterium</taxon>
    </lineage>
</organism>
<evidence type="ECO:0000256" key="1">
    <source>
        <dbReference type="SAM" id="SignalP"/>
    </source>
</evidence>
<name>A0A5D4FYE5_9CORY</name>
<keyword evidence="1" id="KW-0732">Signal</keyword>
<protein>
    <recommendedName>
        <fullName evidence="4">Secreted protein</fullName>
    </recommendedName>
</protein>
<evidence type="ECO:0000313" key="3">
    <source>
        <dbReference type="Proteomes" id="UP000324726"/>
    </source>
</evidence>
<evidence type="ECO:0008006" key="4">
    <source>
        <dbReference type="Google" id="ProtNLM"/>
    </source>
</evidence>
<gene>
    <name evidence="2" type="ORF">FYJ87_01865</name>
</gene>
<dbReference type="EMBL" id="VSZI01000001">
    <property type="protein sequence ID" value="TYR20978.1"/>
    <property type="molecule type" value="Genomic_DNA"/>
</dbReference>
<evidence type="ECO:0000313" key="2">
    <source>
        <dbReference type="EMBL" id="TYR20978.1"/>
    </source>
</evidence>
<comment type="caution">
    <text evidence="2">The sequence shown here is derived from an EMBL/GenBank/DDBJ whole genome shotgun (WGS) entry which is preliminary data.</text>
</comment>
<dbReference type="Proteomes" id="UP000324726">
    <property type="component" value="Unassembled WGS sequence"/>
</dbReference>
<accession>A0A5D4FYE5</accession>
<feature type="chain" id="PRO_5022857536" description="Secreted protein" evidence="1">
    <location>
        <begin position="37"/>
        <end position="237"/>
    </location>
</feature>
<dbReference type="AlphaFoldDB" id="A0A5D4FYE5"/>
<reference evidence="2 3" key="1">
    <citation type="submission" date="2019-08" db="EMBL/GenBank/DDBJ databases">
        <title>Draft genome of C. urealyticum strain VH4248.</title>
        <authorList>
            <person name="Navas J."/>
        </authorList>
    </citation>
    <scope>NUCLEOTIDE SEQUENCE [LARGE SCALE GENOMIC DNA]</scope>
    <source>
        <strain evidence="2 3">VH4248</strain>
    </source>
</reference>
<feature type="signal peptide" evidence="1">
    <location>
        <begin position="1"/>
        <end position="36"/>
    </location>
</feature>